<dbReference type="EMBL" id="FRDH01000003">
    <property type="protein sequence ID" value="SHN48418.1"/>
    <property type="molecule type" value="Genomic_DNA"/>
</dbReference>
<protein>
    <submittedName>
        <fullName evidence="2">Abortive infection C-terminus</fullName>
    </submittedName>
</protein>
<proteinExistence type="predicted"/>
<evidence type="ECO:0000313" key="3">
    <source>
        <dbReference type="Proteomes" id="UP000184097"/>
    </source>
</evidence>
<gene>
    <name evidence="2" type="ORF">SAMN02745247_00018</name>
</gene>
<sequence>MEYSWGGVNLSRWQYVDKLFEHCMKNDRCSDLLGYLFGKNQFRKALTGLPADEIDVVYQKIIKDILAQINGILYFGGHELRVLGKTFVISKIGEQVVVEAPKIKNIDRQYVTSIAERALKNVDDKNFDSAITQSRTLLEEVFCYMIEKKNQSPSESGDVNKLYSQVRQLYGIHQDAQTDKRINDLINGINKIISSVAEMRNKDSDAHGVGAKRIEIKDYHARLYVNTSVSLAEFMLALMGDDESIF</sequence>
<organism evidence="2 3">
    <name type="scientific">Butyrivibrio hungatei DSM 14810</name>
    <dbReference type="NCBI Taxonomy" id="1121132"/>
    <lineage>
        <taxon>Bacteria</taxon>
        <taxon>Bacillati</taxon>
        <taxon>Bacillota</taxon>
        <taxon>Clostridia</taxon>
        <taxon>Lachnospirales</taxon>
        <taxon>Lachnospiraceae</taxon>
        <taxon>Butyrivibrio</taxon>
    </lineage>
</organism>
<dbReference type="Proteomes" id="UP000184097">
    <property type="component" value="Unassembled WGS sequence"/>
</dbReference>
<dbReference type="Pfam" id="PF14355">
    <property type="entry name" value="Abi_C"/>
    <property type="match status" value="1"/>
</dbReference>
<dbReference type="InterPro" id="IPR026001">
    <property type="entry name" value="Abi-like_C"/>
</dbReference>
<reference evidence="2 3" key="1">
    <citation type="submission" date="2016-12" db="EMBL/GenBank/DDBJ databases">
        <authorList>
            <person name="Song W.-J."/>
            <person name="Kurnit D.M."/>
        </authorList>
    </citation>
    <scope>NUCLEOTIDE SEQUENCE [LARGE SCALE GENOMIC DNA]</scope>
    <source>
        <strain evidence="2 3">DSM 14810</strain>
    </source>
</reference>
<feature type="domain" description="Abortive infection protein-like C-terminal" evidence="1">
    <location>
        <begin position="161"/>
        <end position="236"/>
    </location>
</feature>
<name>A0A1M7RQT6_9FIRM</name>
<evidence type="ECO:0000259" key="1">
    <source>
        <dbReference type="Pfam" id="PF14355"/>
    </source>
</evidence>
<accession>A0A1M7RQT6</accession>
<dbReference type="AlphaFoldDB" id="A0A1M7RQT6"/>
<evidence type="ECO:0000313" key="2">
    <source>
        <dbReference type="EMBL" id="SHN48418.1"/>
    </source>
</evidence>